<dbReference type="Proteomes" id="UP000762676">
    <property type="component" value="Unassembled WGS sequence"/>
</dbReference>
<proteinExistence type="predicted"/>
<evidence type="ECO:0000313" key="2">
    <source>
        <dbReference type="Proteomes" id="UP000762676"/>
    </source>
</evidence>
<organism evidence="1 2">
    <name type="scientific">Elysia marginata</name>
    <dbReference type="NCBI Taxonomy" id="1093978"/>
    <lineage>
        <taxon>Eukaryota</taxon>
        <taxon>Metazoa</taxon>
        <taxon>Spiralia</taxon>
        <taxon>Lophotrochozoa</taxon>
        <taxon>Mollusca</taxon>
        <taxon>Gastropoda</taxon>
        <taxon>Heterobranchia</taxon>
        <taxon>Euthyneura</taxon>
        <taxon>Panpulmonata</taxon>
        <taxon>Sacoglossa</taxon>
        <taxon>Placobranchoidea</taxon>
        <taxon>Plakobranchidae</taxon>
        <taxon>Elysia</taxon>
    </lineage>
</organism>
<dbReference type="EMBL" id="BMAT01011320">
    <property type="protein sequence ID" value="GFR70425.1"/>
    <property type="molecule type" value="Genomic_DNA"/>
</dbReference>
<comment type="caution">
    <text evidence="1">The sequence shown here is derived from an EMBL/GenBank/DDBJ whole genome shotgun (WGS) entry which is preliminary data.</text>
</comment>
<protein>
    <submittedName>
        <fullName evidence="1">Uncharacterized protein</fullName>
    </submittedName>
</protein>
<name>A0AAV4FBX1_9GAST</name>
<evidence type="ECO:0000313" key="1">
    <source>
        <dbReference type="EMBL" id="GFR70425.1"/>
    </source>
</evidence>
<reference evidence="1 2" key="1">
    <citation type="journal article" date="2021" name="Elife">
        <title>Chloroplast acquisition without the gene transfer in kleptoplastic sea slugs, Plakobranchus ocellatus.</title>
        <authorList>
            <person name="Maeda T."/>
            <person name="Takahashi S."/>
            <person name="Yoshida T."/>
            <person name="Shimamura S."/>
            <person name="Takaki Y."/>
            <person name="Nagai Y."/>
            <person name="Toyoda A."/>
            <person name="Suzuki Y."/>
            <person name="Arimoto A."/>
            <person name="Ishii H."/>
            <person name="Satoh N."/>
            <person name="Nishiyama T."/>
            <person name="Hasebe M."/>
            <person name="Maruyama T."/>
            <person name="Minagawa J."/>
            <person name="Obokata J."/>
            <person name="Shigenobu S."/>
        </authorList>
    </citation>
    <scope>NUCLEOTIDE SEQUENCE [LARGE SCALE GENOMIC DNA]</scope>
</reference>
<sequence length="134" mass="13769">MADGLTGPVSQTSAVKPTVPMGVMTSYVIVFDAQGLTLDERLACSAAGNPQHPGQQKAGAGASGTVAADDSAAIVVPLVVLTVWRTAGVTVAAASRDLRCRLNGQDIAMEAHLIPGQSCLLKVRILKRNQFAAS</sequence>
<keyword evidence="2" id="KW-1185">Reference proteome</keyword>
<dbReference type="AlphaFoldDB" id="A0AAV4FBX1"/>
<gene>
    <name evidence="1" type="ORF">ElyMa_005653100</name>
</gene>
<accession>A0AAV4FBX1</accession>